<gene>
    <name evidence="2" type="ORF">B0H15DRAFT_518141</name>
</gene>
<organism evidence="2 3">
    <name type="scientific">Mycena belliarum</name>
    <dbReference type="NCBI Taxonomy" id="1033014"/>
    <lineage>
        <taxon>Eukaryota</taxon>
        <taxon>Fungi</taxon>
        <taxon>Dikarya</taxon>
        <taxon>Basidiomycota</taxon>
        <taxon>Agaricomycotina</taxon>
        <taxon>Agaricomycetes</taxon>
        <taxon>Agaricomycetidae</taxon>
        <taxon>Agaricales</taxon>
        <taxon>Marasmiineae</taxon>
        <taxon>Mycenaceae</taxon>
        <taxon>Mycena</taxon>
    </lineage>
</organism>
<evidence type="ECO:0000256" key="1">
    <source>
        <dbReference type="SAM" id="Phobius"/>
    </source>
</evidence>
<protein>
    <submittedName>
        <fullName evidence="2">Uncharacterized protein</fullName>
    </submittedName>
</protein>
<keyword evidence="1" id="KW-0472">Membrane</keyword>
<keyword evidence="1" id="KW-0812">Transmembrane</keyword>
<dbReference type="AlphaFoldDB" id="A0AAD6TX06"/>
<reference evidence="2" key="1">
    <citation type="submission" date="2023-03" db="EMBL/GenBank/DDBJ databases">
        <title>Massive genome expansion in bonnet fungi (Mycena s.s.) driven by repeated elements and novel gene families across ecological guilds.</title>
        <authorList>
            <consortium name="Lawrence Berkeley National Laboratory"/>
            <person name="Harder C.B."/>
            <person name="Miyauchi S."/>
            <person name="Viragh M."/>
            <person name="Kuo A."/>
            <person name="Thoen E."/>
            <person name="Andreopoulos B."/>
            <person name="Lu D."/>
            <person name="Skrede I."/>
            <person name="Drula E."/>
            <person name="Henrissat B."/>
            <person name="Morin E."/>
            <person name="Kohler A."/>
            <person name="Barry K."/>
            <person name="LaButti K."/>
            <person name="Morin E."/>
            <person name="Salamov A."/>
            <person name="Lipzen A."/>
            <person name="Mereny Z."/>
            <person name="Hegedus B."/>
            <person name="Baldrian P."/>
            <person name="Stursova M."/>
            <person name="Weitz H."/>
            <person name="Taylor A."/>
            <person name="Grigoriev I.V."/>
            <person name="Nagy L.G."/>
            <person name="Martin F."/>
            <person name="Kauserud H."/>
        </authorList>
    </citation>
    <scope>NUCLEOTIDE SEQUENCE</scope>
    <source>
        <strain evidence="2">CBHHK173m</strain>
    </source>
</reference>
<keyword evidence="3" id="KW-1185">Reference proteome</keyword>
<keyword evidence="1" id="KW-1133">Transmembrane helix</keyword>
<sequence>MSPPDEQDPQTFVMFVLTLYKCCTTMRAEIHHVMPIWQLFLRDGVVWFVVVFVATGTELFIWATGRESLKQLLVSPALVVYSIVVSRTLLNIKEIMVPKMEIPEQNPSGPNVV</sequence>
<feature type="transmembrane region" description="Helical" evidence="1">
    <location>
        <begin position="44"/>
        <end position="65"/>
    </location>
</feature>
<dbReference type="EMBL" id="JARJCN010000061">
    <property type="protein sequence ID" value="KAJ7079263.1"/>
    <property type="molecule type" value="Genomic_DNA"/>
</dbReference>
<evidence type="ECO:0000313" key="3">
    <source>
        <dbReference type="Proteomes" id="UP001222325"/>
    </source>
</evidence>
<comment type="caution">
    <text evidence="2">The sequence shown here is derived from an EMBL/GenBank/DDBJ whole genome shotgun (WGS) entry which is preliminary data.</text>
</comment>
<evidence type="ECO:0000313" key="2">
    <source>
        <dbReference type="EMBL" id="KAJ7079263.1"/>
    </source>
</evidence>
<name>A0AAD6TX06_9AGAR</name>
<proteinExistence type="predicted"/>
<dbReference type="Proteomes" id="UP001222325">
    <property type="component" value="Unassembled WGS sequence"/>
</dbReference>
<accession>A0AAD6TX06</accession>